<evidence type="ECO:0000256" key="1">
    <source>
        <dbReference type="ARBA" id="ARBA00022676"/>
    </source>
</evidence>
<gene>
    <name evidence="4" type="ORF">METZ01_LOCUS481395</name>
</gene>
<dbReference type="Pfam" id="PF03033">
    <property type="entry name" value="Glyco_transf_28"/>
    <property type="match status" value="1"/>
</dbReference>
<organism evidence="4">
    <name type="scientific">marine metagenome</name>
    <dbReference type="NCBI Taxonomy" id="408172"/>
    <lineage>
        <taxon>unclassified sequences</taxon>
        <taxon>metagenomes</taxon>
        <taxon>ecological metagenomes</taxon>
    </lineage>
</organism>
<keyword evidence="2" id="KW-0808">Transferase</keyword>
<dbReference type="PANTHER" id="PTHR21015">
    <property type="entry name" value="UDP-N-ACETYLGLUCOSAMINE--N-ACETYLMURAMYL-(PENTAPEPTIDE) PYROPHOSPHORYL-UNDECAPRENOL N-ACETYLGLUCOSAMINE TRANSFERASE 1"/>
    <property type="match status" value="1"/>
</dbReference>
<dbReference type="PANTHER" id="PTHR21015:SF22">
    <property type="entry name" value="GLYCOSYLTRANSFERASE"/>
    <property type="match status" value="1"/>
</dbReference>
<feature type="domain" description="Glycosyltransferase family 28 N-terminal" evidence="3">
    <location>
        <begin position="2"/>
        <end position="142"/>
    </location>
</feature>
<dbReference type="InterPro" id="IPR004276">
    <property type="entry name" value="GlycoTrans_28_N"/>
</dbReference>
<keyword evidence="1" id="KW-0328">Glycosyltransferase</keyword>
<protein>
    <recommendedName>
        <fullName evidence="3">Glycosyltransferase family 28 N-terminal domain-containing protein</fullName>
    </recommendedName>
</protein>
<dbReference type="EMBL" id="UINC01206763">
    <property type="protein sequence ID" value="SVE28541.1"/>
    <property type="molecule type" value="Genomic_DNA"/>
</dbReference>
<evidence type="ECO:0000259" key="3">
    <source>
        <dbReference type="Pfam" id="PF03033"/>
    </source>
</evidence>
<evidence type="ECO:0000256" key="2">
    <source>
        <dbReference type="ARBA" id="ARBA00022679"/>
    </source>
</evidence>
<reference evidence="4" key="1">
    <citation type="submission" date="2018-05" db="EMBL/GenBank/DDBJ databases">
        <authorList>
            <person name="Lanie J.A."/>
            <person name="Ng W.-L."/>
            <person name="Kazmierczak K.M."/>
            <person name="Andrzejewski T.M."/>
            <person name="Davidsen T.M."/>
            <person name="Wayne K.J."/>
            <person name="Tettelin H."/>
            <person name="Glass J.I."/>
            <person name="Rusch D."/>
            <person name="Podicherti R."/>
            <person name="Tsui H.-C.T."/>
            <person name="Winkler M.E."/>
        </authorList>
    </citation>
    <scope>NUCLEOTIDE SEQUENCE</scope>
</reference>
<sequence>MIVAGGGTGGHFFPAQAICESLRNKGVKVKYMGSRYGIESNYFNNNSSEEILLNIRGIQRQFNRNAWLQNCLFPYRFIQSYMRSRKIISEFKPHVVIGTGGYSSGLPLLAAIHKGVKTVIQEQNSFPGMTTRRLGTKVNKVCIAFEEAKGYLKKKTLFLLEIPFGKIFA</sequence>
<dbReference type="AlphaFoldDB" id="A0A383C8N6"/>
<accession>A0A383C8N6</accession>
<name>A0A383C8N6_9ZZZZ</name>
<evidence type="ECO:0000313" key="4">
    <source>
        <dbReference type="EMBL" id="SVE28541.1"/>
    </source>
</evidence>
<dbReference type="GO" id="GO:0016758">
    <property type="term" value="F:hexosyltransferase activity"/>
    <property type="evidence" value="ECO:0007669"/>
    <property type="project" value="InterPro"/>
</dbReference>
<dbReference type="CDD" id="cd03785">
    <property type="entry name" value="GT28_MurG"/>
    <property type="match status" value="1"/>
</dbReference>
<dbReference type="SUPFAM" id="SSF53756">
    <property type="entry name" value="UDP-Glycosyltransferase/glycogen phosphorylase"/>
    <property type="match status" value="1"/>
</dbReference>
<dbReference type="GO" id="GO:0005975">
    <property type="term" value="P:carbohydrate metabolic process"/>
    <property type="evidence" value="ECO:0007669"/>
    <property type="project" value="InterPro"/>
</dbReference>
<dbReference type="Gene3D" id="3.40.50.2000">
    <property type="entry name" value="Glycogen Phosphorylase B"/>
    <property type="match status" value="1"/>
</dbReference>
<proteinExistence type="predicted"/>